<organism evidence="2 3">
    <name type="scientific">Vibrio spartinae</name>
    <dbReference type="NCBI Taxonomy" id="1918945"/>
    <lineage>
        <taxon>Bacteria</taxon>
        <taxon>Pseudomonadati</taxon>
        <taxon>Pseudomonadota</taxon>
        <taxon>Gammaproteobacteria</taxon>
        <taxon>Vibrionales</taxon>
        <taxon>Vibrionaceae</taxon>
        <taxon>Vibrio</taxon>
    </lineage>
</organism>
<protein>
    <submittedName>
        <fullName evidence="2">Taurine catabolism dioxygenase TauD, TfdA family</fullName>
    </submittedName>
</protein>
<evidence type="ECO:0000256" key="1">
    <source>
        <dbReference type="ARBA" id="ARBA00023002"/>
    </source>
</evidence>
<evidence type="ECO:0000313" key="3">
    <source>
        <dbReference type="Proteomes" id="UP000184774"/>
    </source>
</evidence>
<dbReference type="Proteomes" id="UP000184774">
    <property type="component" value="Unassembled WGS sequence"/>
</dbReference>
<dbReference type="InterPro" id="IPR042098">
    <property type="entry name" value="TauD-like_sf"/>
</dbReference>
<reference evidence="2 3" key="1">
    <citation type="submission" date="2016-12" db="EMBL/GenBank/DDBJ databases">
        <authorList>
            <person name="Song W.-J."/>
            <person name="Kurnit D.M."/>
        </authorList>
    </citation>
    <scope>NUCLEOTIDE SEQUENCE [LARGE SCALE GENOMIC DNA]</scope>
    <source>
        <strain evidence="2 3">CECT 9026</strain>
    </source>
</reference>
<dbReference type="AlphaFoldDB" id="A0A1N6MC00"/>
<sequence length="335" mass="38993">MKPIYVLSENENSELKNFLSSIEINPYKDYVNFHRNIEKLYLEDKVPHFFRKVCEQIREERKNKISNIHTIRNCPIDDNLPDLDPEDPVNDKFTKKNTFVGEALLETFSVITKTPLLAYGSRNKGSFFTDVIAIKKYSGKLTGYSDSELVYHNDRTAHEVRADYVSLLGMISPEDELIYTGYMDGIDILKNLTDSEQEILRKPWFKTKFDIFSQESNKNQIESFDHPIIENESSIRYIETLTNVSPDAPQIAKDAFIAFMQSLPKTTKFRHRILTGDLFCFANQDGLHSRERIDISDAEKAATRWLLKTYAFRNDETADKFSSYWKNNFRGLVDD</sequence>
<keyword evidence="2" id="KW-0223">Dioxygenase</keyword>
<dbReference type="Gene3D" id="3.60.130.10">
    <property type="entry name" value="Clavaminate synthase-like"/>
    <property type="match status" value="1"/>
</dbReference>
<dbReference type="OrthoDB" id="2986723at2"/>
<dbReference type="GO" id="GO:0016706">
    <property type="term" value="F:2-oxoglutarate-dependent dioxygenase activity"/>
    <property type="evidence" value="ECO:0007669"/>
    <property type="project" value="UniProtKB-ARBA"/>
</dbReference>
<evidence type="ECO:0000313" key="2">
    <source>
        <dbReference type="EMBL" id="SIO96887.1"/>
    </source>
</evidence>
<accession>A0A1N6MC00</accession>
<dbReference type="SUPFAM" id="SSF51197">
    <property type="entry name" value="Clavaminate synthase-like"/>
    <property type="match status" value="1"/>
</dbReference>
<dbReference type="RefSeq" id="WP_074375262.1">
    <property type="nucleotide sequence ID" value="NZ_AP024908.1"/>
</dbReference>
<proteinExistence type="predicted"/>
<dbReference type="EMBL" id="FSSB01000061">
    <property type="protein sequence ID" value="SIO96887.1"/>
    <property type="molecule type" value="Genomic_DNA"/>
</dbReference>
<keyword evidence="1" id="KW-0560">Oxidoreductase</keyword>
<gene>
    <name evidence="2" type="ORF">VSP9026_04713</name>
</gene>
<name>A0A1N6MC00_9VIBR</name>